<evidence type="ECO:0000313" key="3">
    <source>
        <dbReference type="WBParaSite" id="Pan_g1233.t1"/>
    </source>
</evidence>
<evidence type="ECO:0000256" key="1">
    <source>
        <dbReference type="SAM" id="MobiDB-lite"/>
    </source>
</evidence>
<organism evidence="2 3">
    <name type="scientific">Panagrellus redivivus</name>
    <name type="common">Microworm</name>
    <dbReference type="NCBI Taxonomy" id="6233"/>
    <lineage>
        <taxon>Eukaryota</taxon>
        <taxon>Metazoa</taxon>
        <taxon>Ecdysozoa</taxon>
        <taxon>Nematoda</taxon>
        <taxon>Chromadorea</taxon>
        <taxon>Rhabditida</taxon>
        <taxon>Tylenchina</taxon>
        <taxon>Panagrolaimomorpha</taxon>
        <taxon>Panagrolaimoidea</taxon>
        <taxon>Panagrolaimidae</taxon>
        <taxon>Panagrellus</taxon>
    </lineage>
</organism>
<proteinExistence type="predicted"/>
<sequence length="72" mass="8202">MVTLTALRTNIDQLAFINIWMTDWPTECMNPSSEQLPSKAVLDKLRGSSVLRRMPQASRVKSPTRRDAPLLF</sequence>
<reference evidence="3" key="2">
    <citation type="submission" date="2020-10" db="UniProtKB">
        <authorList>
            <consortium name="WormBaseParasite"/>
        </authorList>
    </citation>
    <scope>IDENTIFICATION</scope>
</reference>
<name>A0A7E4UTZ1_PANRE</name>
<dbReference type="AlphaFoldDB" id="A0A7E4UTZ1"/>
<accession>A0A7E4UTZ1</accession>
<keyword evidence="2" id="KW-1185">Reference proteome</keyword>
<evidence type="ECO:0000313" key="2">
    <source>
        <dbReference type="Proteomes" id="UP000492821"/>
    </source>
</evidence>
<reference evidence="2" key="1">
    <citation type="journal article" date="2013" name="Genetics">
        <title>The draft genome and transcriptome of Panagrellus redivivus are shaped by the harsh demands of a free-living lifestyle.</title>
        <authorList>
            <person name="Srinivasan J."/>
            <person name="Dillman A.R."/>
            <person name="Macchietto M.G."/>
            <person name="Heikkinen L."/>
            <person name="Lakso M."/>
            <person name="Fracchia K.M."/>
            <person name="Antoshechkin I."/>
            <person name="Mortazavi A."/>
            <person name="Wong G."/>
            <person name="Sternberg P.W."/>
        </authorList>
    </citation>
    <scope>NUCLEOTIDE SEQUENCE [LARGE SCALE GENOMIC DNA]</scope>
    <source>
        <strain evidence="2">MT8872</strain>
    </source>
</reference>
<protein>
    <submittedName>
        <fullName evidence="3">Transposase</fullName>
    </submittedName>
</protein>
<dbReference type="WBParaSite" id="Pan_g1233.t1">
    <property type="protein sequence ID" value="Pan_g1233.t1"/>
    <property type="gene ID" value="Pan_g1233"/>
</dbReference>
<dbReference type="Proteomes" id="UP000492821">
    <property type="component" value="Unassembled WGS sequence"/>
</dbReference>
<feature type="region of interest" description="Disordered" evidence="1">
    <location>
        <begin position="53"/>
        <end position="72"/>
    </location>
</feature>